<feature type="compositionally biased region" description="Basic and acidic residues" evidence="1">
    <location>
        <begin position="50"/>
        <end position="65"/>
    </location>
</feature>
<proteinExistence type="predicted"/>
<organism evidence="2">
    <name type="scientific">Oryza nivara</name>
    <name type="common">Indian wild rice</name>
    <name type="synonym">Oryza sativa f. spontanea</name>
    <dbReference type="NCBI Taxonomy" id="4536"/>
    <lineage>
        <taxon>Eukaryota</taxon>
        <taxon>Viridiplantae</taxon>
        <taxon>Streptophyta</taxon>
        <taxon>Embryophyta</taxon>
        <taxon>Tracheophyta</taxon>
        <taxon>Spermatophyta</taxon>
        <taxon>Magnoliopsida</taxon>
        <taxon>Liliopsida</taxon>
        <taxon>Poales</taxon>
        <taxon>Poaceae</taxon>
        <taxon>BOP clade</taxon>
        <taxon>Oryzoideae</taxon>
        <taxon>Oryzeae</taxon>
        <taxon>Oryzinae</taxon>
        <taxon>Oryza</taxon>
    </lineage>
</organism>
<dbReference type="EnsemblPlants" id="ONIVA03G10710.1">
    <property type="protein sequence ID" value="ONIVA03G10710.1"/>
    <property type="gene ID" value="ONIVA03G10710"/>
</dbReference>
<name>A0A0E0GJJ7_ORYNI</name>
<evidence type="ECO:0000313" key="3">
    <source>
        <dbReference type="Proteomes" id="UP000006591"/>
    </source>
</evidence>
<protein>
    <submittedName>
        <fullName evidence="2">Uncharacterized protein</fullName>
    </submittedName>
</protein>
<dbReference type="HOGENOM" id="CLU_2175065_0_0_1"/>
<reference evidence="2" key="2">
    <citation type="submission" date="2018-04" db="EMBL/GenBank/DDBJ databases">
        <title>OnivRS2 (Oryza nivara Reference Sequence Version 2).</title>
        <authorList>
            <person name="Zhang J."/>
            <person name="Kudrna D."/>
            <person name="Lee S."/>
            <person name="Talag J."/>
            <person name="Rajasekar S."/>
            <person name="Welchert J."/>
            <person name="Hsing Y.-I."/>
            <person name="Wing R.A."/>
        </authorList>
    </citation>
    <scope>NUCLEOTIDE SEQUENCE [LARGE SCALE GENOMIC DNA]</scope>
    <source>
        <strain evidence="2">SL10</strain>
    </source>
</reference>
<dbReference type="Proteomes" id="UP000006591">
    <property type="component" value="Chromosome 3"/>
</dbReference>
<sequence length="110" mass="11269">MGKKNRVAGGEEEKKGSLFEGAGGEAIFIAGEEEPESCGEPTGGLLHLPGDARDGITGTRDREDSGPYVSGRKGKAGGFGRQRSGGGEAAGPDWPVVWDPPVSEGEGEVE</sequence>
<feature type="compositionally biased region" description="Low complexity" evidence="1">
    <location>
        <begin position="92"/>
        <end position="102"/>
    </location>
</feature>
<accession>A0A0E0GJJ7</accession>
<feature type="compositionally biased region" description="Gly residues" evidence="1">
    <location>
        <begin position="76"/>
        <end position="89"/>
    </location>
</feature>
<dbReference type="Gramene" id="ONIVA03G10710.1">
    <property type="protein sequence ID" value="ONIVA03G10710.1"/>
    <property type="gene ID" value="ONIVA03G10710"/>
</dbReference>
<dbReference type="AlphaFoldDB" id="A0A0E0GJJ7"/>
<keyword evidence="3" id="KW-1185">Reference proteome</keyword>
<feature type="region of interest" description="Disordered" evidence="1">
    <location>
        <begin position="34"/>
        <end position="110"/>
    </location>
</feature>
<reference evidence="2" key="1">
    <citation type="submission" date="2015-04" db="UniProtKB">
        <authorList>
            <consortium name="EnsemblPlants"/>
        </authorList>
    </citation>
    <scope>IDENTIFICATION</scope>
    <source>
        <strain evidence="2">SL10</strain>
    </source>
</reference>
<evidence type="ECO:0000313" key="2">
    <source>
        <dbReference type="EnsemblPlants" id="ONIVA03G10710.1"/>
    </source>
</evidence>
<evidence type="ECO:0000256" key="1">
    <source>
        <dbReference type="SAM" id="MobiDB-lite"/>
    </source>
</evidence>
<feature type="region of interest" description="Disordered" evidence="1">
    <location>
        <begin position="1"/>
        <end position="22"/>
    </location>
</feature>